<keyword evidence="4" id="KW-1185">Reference proteome</keyword>
<feature type="chain" id="PRO_5016732108" evidence="1">
    <location>
        <begin position="29"/>
        <end position="813"/>
    </location>
</feature>
<reference evidence="3 4" key="1">
    <citation type="submission" date="2018-09" db="EMBL/GenBank/DDBJ databases">
        <title>Complete genome sequence of Euzebya sp. DY32-46 isolated from seawater of Pacific Ocean.</title>
        <authorList>
            <person name="Xu L."/>
            <person name="Wu Y.-H."/>
            <person name="Xu X.-W."/>
        </authorList>
    </citation>
    <scope>NUCLEOTIDE SEQUENCE [LARGE SCALE GENOMIC DNA]</scope>
    <source>
        <strain evidence="3 4">DY32-46</strain>
    </source>
</reference>
<dbReference type="OrthoDB" id="6899210at2"/>
<gene>
    <name evidence="3" type="ORF">DVS28_a4290</name>
</gene>
<organism evidence="3 4">
    <name type="scientific">Euzebya pacifica</name>
    <dbReference type="NCBI Taxonomy" id="1608957"/>
    <lineage>
        <taxon>Bacteria</taxon>
        <taxon>Bacillati</taxon>
        <taxon>Actinomycetota</taxon>
        <taxon>Nitriliruptoria</taxon>
        <taxon>Euzebyales</taxon>
    </lineage>
</organism>
<feature type="signal peptide" evidence="1">
    <location>
        <begin position="1"/>
        <end position="28"/>
    </location>
</feature>
<dbReference type="Pfam" id="PF04734">
    <property type="entry name" value="Ceramidase_alk"/>
    <property type="match status" value="1"/>
</dbReference>
<dbReference type="EMBL" id="CP031165">
    <property type="protein sequence ID" value="AXV08956.1"/>
    <property type="molecule type" value="Genomic_DNA"/>
</dbReference>
<dbReference type="KEGG" id="euz:DVS28_a4290"/>
<dbReference type="RefSeq" id="WP_114593223.1">
    <property type="nucleotide sequence ID" value="NZ_CP031165.1"/>
</dbReference>
<evidence type="ECO:0000259" key="2">
    <source>
        <dbReference type="Pfam" id="PF04734"/>
    </source>
</evidence>
<keyword evidence="1" id="KW-0732">Signal</keyword>
<evidence type="ECO:0000313" key="3">
    <source>
        <dbReference type="EMBL" id="AXV08956.1"/>
    </source>
</evidence>
<evidence type="ECO:0000313" key="4">
    <source>
        <dbReference type="Proteomes" id="UP000264006"/>
    </source>
</evidence>
<dbReference type="InterPro" id="IPR031329">
    <property type="entry name" value="NEUT/ALK_ceramidase_N"/>
</dbReference>
<evidence type="ECO:0000256" key="1">
    <source>
        <dbReference type="SAM" id="SignalP"/>
    </source>
</evidence>
<name>A0A346Y3A9_9ACTN</name>
<dbReference type="Proteomes" id="UP000264006">
    <property type="component" value="Chromosome"/>
</dbReference>
<feature type="domain" description="Neutral/alkaline non-lysosomal ceramidase N-terminal" evidence="2">
    <location>
        <begin position="132"/>
        <end position="363"/>
    </location>
</feature>
<accession>A0A346Y3A9</accession>
<sequence>MAVLPTLRLRRLLSTVAITAVVATPATALVSPSLDLDRVVRPPVLTDPGSGSTLDNDPVEGPAAPLVAGAAEGLLRVPVGTPLGGYLRPPVGGELFGAQTPAHYTDLSAGVSEDGTPIVHVPDEARAGHSPFATISPPSRGYHDALTAKAIALFDGTDWSVLVKTDTIGSLDELTLAVAQRVLDRTGIDVADGLVPTATHSHHGPGAVAGDSVRYFWAAMDVFQPEVLDRLVNDVADVVVDAVGNVGPARIGHTMGADTHPDSLNSFRRPRDPWDAARVAEQDAFRRRLGVITVDRIDPSTGTVVAPLAVVMNFAAHGIMFDVENHFFSGGGPAGAERWVESSYDTPVVAMYVQSAAGDVSPRADRDGRGRPTLQRIERFGELLGRQVRALADGIDTWQTAPDIEVASQRILLDRASLGYTADEYPHEWGAVQCNNADTAVLETVATDRNCVPAPAPDAWDLADNGHAENASFVPLDTRVTVADIGDLRLITQPGEPLVEQGLRLVEASSTDPVDTFVVGYAQDHVGYILPDSRADWLMGRVEGTTSFWGWKQGGRILDATAAVMAALDGSAPMPEDELEISYVQRPWVPAAVVPAPRPGRVVTQPADVTRFDATTFRFEGGDPVADLPTVVLQRQDADGQWVAADVRGGRPLDRPFEYALTYRLSGDAHLWVVDFEPPKDWPAGTHRFVASGSTGLLDSDYEVASAPFDVRPADTLQVLDVTRDGDVVTARLAYTPVPTNRRLLDADLPADRPAPVRAGEVTFEGAAGVADDQVPEIVQVDANTIHAVYRVTLPGTDLPTVTGVDVWGNTTG</sequence>
<protein>
    <submittedName>
        <fullName evidence="3">Alkaline ceramidase domain protein</fullName>
    </submittedName>
</protein>
<proteinExistence type="predicted"/>
<dbReference type="AlphaFoldDB" id="A0A346Y3A9"/>